<comment type="caution">
    <text evidence="6">Lacks conserved residue(s) required for the propagation of feature annotation.</text>
</comment>
<feature type="binding site" evidence="6">
    <location>
        <position position="550"/>
    </location>
    <ligand>
        <name>Mg(2+)</name>
        <dbReference type="ChEBI" id="CHEBI:18420"/>
    </ligand>
</feature>
<comment type="PTM">
    <text evidence="6">Acetylated. Deacetylation by the SIR2-homolog deacetylase activates the enzyme.</text>
</comment>
<dbReference type="EMBL" id="BOOB01000018">
    <property type="protein sequence ID" value="GIH32602.1"/>
    <property type="molecule type" value="Genomic_DNA"/>
</dbReference>
<feature type="domain" description="Acetyl-coenzyme A synthetase N-terminal" evidence="9">
    <location>
        <begin position="39"/>
        <end position="90"/>
    </location>
</feature>
<evidence type="ECO:0000256" key="2">
    <source>
        <dbReference type="ARBA" id="ARBA00022598"/>
    </source>
</evidence>
<keyword evidence="6" id="KW-0460">Magnesium</keyword>
<reference evidence="10 11" key="1">
    <citation type="submission" date="2021-01" db="EMBL/GenBank/DDBJ databases">
        <title>Whole genome shotgun sequence of Microbispora amethystogenes NBRC 101907.</title>
        <authorList>
            <person name="Komaki H."/>
            <person name="Tamura T."/>
        </authorList>
    </citation>
    <scope>NUCLEOTIDE SEQUENCE [LARGE SCALE GENOMIC DNA]</scope>
    <source>
        <strain evidence="10 11">NBRC 101907</strain>
    </source>
</reference>
<dbReference type="Gene3D" id="3.40.50.12780">
    <property type="entry name" value="N-terminal domain of ligase-like"/>
    <property type="match status" value="1"/>
</dbReference>
<dbReference type="RefSeq" id="WP_204285730.1">
    <property type="nucleotide sequence ID" value="NZ_BAABEJ010000010.1"/>
</dbReference>
<evidence type="ECO:0000259" key="8">
    <source>
        <dbReference type="Pfam" id="PF13193"/>
    </source>
</evidence>
<feature type="binding site" evidence="6">
    <location>
        <begin position="395"/>
        <end position="397"/>
    </location>
    <ligand>
        <name>ATP</name>
        <dbReference type="ChEBI" id="CHEBI:30616"/>
    </ligand>
</feature>
<evidence type="ECO:0000256" key="6">
    <source>
        <dbReference type="HAMAP-Rule" id="MF_01123"/>
    </source>
</evidence>
<dbReference type="HAMAP" id="MF_01123">
    <property type="entry name" value="Ac_CoA_synth"/>
    <property type="match status" value="1"/>
</dbReference>
<dbReference type="InterPro" id="IPR045851">
    <property type="entry name" value="AMP-bd_C_sf"/>
</dbReference>
<dbReference type="InterPro" id="IPR042099">
    <property type="entry name" value="ANL_N_sf"/>
</dbReference>
<organism evidence="10 11">
    <name type="scientific">Microbispora amethystogenes</name>
    <dbReference type="NCBI Taxonomy" id="1427754"/>
    <lineage>
        <taxon>Bacteria</taxon>
        <taxon>Bacillati</taxon>
        <taxon>Actinomycetota</taxon>
        <taxon>Actinomycetes</taxon>
        <taxon>Streptosporangiales</taxon>
        <taxon>Streptosporangiaceae</taxon>
        <taxon>Microbispora</taxon>
    </lineage>
</organism>
<dbReference type="Pfam" id="PF16177">
    <property type="entry name" value="ACAS_N"/>
    <property type="match status" value="1"/>
</dbReference>
<keyword evidence="5 6" id="KW-0007">Acetylation</keyword>
<evidence type="ECO:0000313" key="11">
    <source>
        <dbReference type="Proteomes" id="UP000651728"/>
    </source>
</evidence>
<dbReference type="NCBIfam" id="NF001208">
    <property type="entry name" value="PRK00174.1"/>
    <property type="match status" value="1"/>
</dbReference>
<protein>
    <recommendedName>
        <fullName evidence="6">Acetyl-coenzyme A synthetase</fullName>
        <shortName evidence="6">AcCoA synthetase</shortName>
        <shortName evidence="6">Acs</shortName>
        <ecNumber evidence="6">6.2.1.1</ecNumber>
    </recommendedName>
    <alternativeName>
        <fullName evidence="6">Acetate--CoA ligase</fullName>
    </alternativeName>
    <alternativeName>
        <fullName evidence="6">Acyl-activating enzyme</fullName>
    </alternativeName>
</protein>
<evidence type="ECO:0000256" key="1">
    <source>
        <dbReference type="ARBA" id="ARBA00006432"/>
    </source>
</evidence>
<dbReference type="InterPro" id="IPR011904">
    <property type="entry name" value="Ac_CoA_lig"/>
</dbReference>
<dbReference type="InterPro" id="IPR020845">
    <property type="entry name" value="AMP-binding_CS"/>
</dbReference>
<keyword evidence="11" id="KW-1185">Reference proteome</keyword>
<dbReference type="InterPro" id="IPR000873">
    <property type="entry name" value="AMP-dep_synth/lig_dom"/>
</dbReference>
<dbReference type="InterPro" id="IPR025110">
    <property type="entry name" value="AMP-bd_C"/>
</dbReference>
<feature type="binding site" evidence="6">
    <location>
        <position position="545"/>
    </location>
    <ligand>
        <name>Mg(2+)</name>
        <dbReference type="ChEBI" id="CHEBI:18420"/>
    </ligand>
</feature>
<comment type="catalytic activity">
    <reaction evidence="6">
        <text>acetate + ATP + CoA = acetyl-CoA + AMP + diphosphate</text>
        <dbReference type="Rhea" id="RHEA:23176"/>
        <dbReference type="ChEBI" id="CHEBI:30089"/>
        <dbReference type="ChEBI" id="CHEBI:30616"/>
        <dbReference type="ChEBI" id="CHEBI:33019"/>
        <dbReference type="ChEBI" id="CHEBI:57287"/>
        <dbReference type="ChEBI" id="CHEBI:57288"/>
        <dbReference type="ChEBI" id="CHEBI:456215"/>
        <dbReference type="EC" id="6.2.1.1"/>
    </reaction>
</comment>
<dbReference type="PANTHER" id="PTHR24095:SF14">
    <property type="entry name" value="ACETYL-COENZYME A SYNTHETASE 1"/>
    <property type="match status" value="1"/>
</dbReference>
<dbReference type="PROSITE" id="PS00455">
    <property type="entry name" value="AMP_BINDING"/>
    <property type="match status" value="1"/>
</dbReference>
<feature type="domain" description="AMP-binding enzyme C-terminal" evidence="8">
    <location>
        <begin position="539"/>
        <end position="617"/>
    </location>
</feature>
<feature type="binding site" evidence="6">
    <location>
        <position position="523"/>
    </location>
    <ligand>
        <name>ATP</name>
        <dbReference type="ChEBI" id="CHEBI:30616"/>
    </ligand>
</feature>
<evidence type="ECO:0000256" key="4">
    <source>
        <dbReference type="ARBA" id="ARBA00022840"/>
    </source>
</evidence>
<dbReference type="Pfam" id="PF00501">
    <property type="entry name" value="AMP-binding"/>
    <property type="match status" value="1"/>
</dbReference>
<dbReference type="Gene3D" id="3.30.300.30">
    <property type="match status" value="1"/>
</dbReference>
<dbReference type="NCBIfam" id="TIGR02188">
    <property type="entry name" value="Ac_CoA_lig_AcsA"/>
    <property type="match status" value="1"/>
</dbReference>
<keyword evidence="2 6" id="KW-0436">Ligase</keyword>
<dbReference type="EC" id="6.2.1.1" evidence="6"/>
<name>A0ABQ4FCP1_9ACTN</name>
<sequence>MATETPGQETQETLSNLLSETRRFEPPADLASAANVTADAYEEAAQDRLAFWERAAERLTWAERWDTTLEWKPPFSKWFVGGKLNVAYNCVDRHVEAGRGDKVAYHWEGEPEGDTRTITYADLQREVAKAANALEELGVRKGDRVAVYMPMIPELPIALLACARIGAIHSVVFGGFSASALKSRIDDADAKLVITADGGYRRGAPSALKPTVDEAVADCPGIEHVLVVRRTGQDVAVNERDVWWHDLVDRQPAEHEPVPHDAEDPLYILYTSGTTGKPKGILHTTGGYLTQVAWTHHAVFDLKPETDVYWCTADIGWVTGHSYIVYGPLANGATSVIYEGTPDTPHRGRFWEVVQKYQVTILYTAPTAIRTFMKWGDDIPAKYDMSSLRVLGSVGEPINPEAYVWYREHIGANRCPVVDTWWQTETGGIMISPLPGVTAAKPGAAMRPLPGVVADVVDDQGESVPNGGGGFLVVREPWPAMLRTIWGDDQRYIDTYWSRFEGMYFPGDGAKRDEDGDLWLLGRVDDVMLVSGHNISTTEVESALVSHPKVAEAAVVGATDPVTGQAIVSFVILRGGAEESEDIAAELRAHVAKTLGPIAKPRQILVVPELPKTRSGKIMRRLLRDVAENRSLGDVTTLTDSSVMNLIAEKLPSAKSDD</sequence>
<keyword evidence="4 6" id="KW-0067">ATP-binding</keyword>
<dbReference type="InterPro" id="IPR032387">
    <property type="entry name" value="ACAS_N"/>
</dbReference>
<comment type="caution">
    <text evidence="10">The sequence shown here is derived from an EMBL/GenBank/DDBJ whole genome shotgun (WGS) entry which is preliminary data.</text>
</comment>
<comment type="function">
    <text evidence="6">Catalyzes the conversion of acetate into acetyl-CoA (AcCoA), an essential intermediate at the junction of anabolic and catabolic pathways. AcsA undergoes a two-step reaction. In the first half reaction, AcsA combines acetate with ATP to form acetyl-adenylate (AcAMP) intermediate. In the second half reaction, it can then transfer the acetyl group from AcAMP to the sulfhydryl group of CoA, forming the product AcCoA.</text>
</comment>
<feature type="binding site" evidence="6">
    <location>
        <position position="319"/>
    </location>
    <ligand>
        <name>CoA</name>
        <dbReference type="ChEBI" id="CHEBI:57287"/>
    </ligand>
</feature>
<dbReference type="SUPFAM" id="SSF56801">
    <property type="entry name" value="Acetyl-CoA synthetase-like"/>
    <property type="match status" value="1"/>
</dbReference>
<feature type="binding site" evidence="6">
    <location>
        <begin position="201"/>
        <end position="204"/>
    </location>
    <ligand>
        <name>CoA</name>
        <dbReference type="ChEBI" id="CHEBI:57287"/>
    </ligand>
</feature>
<proteinExistence type="inferred from homology"/>
<feature type="modified residue" description="N6-acetyllysine" evidence="6">
    <location>
        <position position="617"/>
    </location>
</feature>
<dbReference type="Proteomes" id="UP000651728">
    <property type="component" value="Unassembled WGS sequence"/>
</dbReference>
<feature type="domain" description="AMP-dependent synthetase/ligase" evidence="7">
    <location>
        <begin position="97"/>
        <end position="478"/>
    </location>
</feature>
<dbReference type="Pfam" id="PF13193">
    <property type="entry name" value="AMP-binding_C"/>
    <property type="match status" value="1"/>
</dbReference>
<keyword evidence="6" id="KW-0479">Metal-binding</keyword>
<comment type="cofactor">
    <cofactor evidence="6">
        <name>Mg(2+)</name>
        <dbReference type="ChEBI" id="CHEBI:18420"/>
    </cofactor>
</comment>
<evidence type="ECO:0000259" key="9">
    <source>
        <dbReference type="Pfam" id="PF16177"/>
    </source>
</evidence>
<evidence type="ECO:0000256" key="3">
    <source>
        <dbReference type="ARBA" id="ARBA00022741"/>
    </source>
</evidence>
<evidence type="ECO:0000256" key="5">
    <source>
        <dbReference type="ARBA" id="ARBA00022990"/>
    </source>
</evidence>
<accession>A0ABQ4FCP1</accession>
<keyword evidence="3 6" id="KW-0547">Nucleotide-binding</keyword>
<feature type="binding site" evidence="6">
    <location>
        <position position="547"/>
    </location>
    <ligand>
        <name>Mg(2+)</name>
        <dbReference type="ChEBI" id="CHEBI:18420"/>
    </ligand>
</feature>
<feature type="binding site" evidence="6">
    <location>
        <position position="508"/>
    </location>
    <ligand>
        <name>ATP</name>
        <dbReference type="ChEBI" id="CHEBI:30616"/>
    </ligand>
</feature>
<comment type="similarity">
    <text evidence="1 6">Belongs to the ATP-dependent AMP-binding enzyme family.</text>
</comment>
<feature type="binding site" evidence="6">
    <location>
        <begin position="419"/>
        <end position="424"/>
    </location>
    <ligand>
        <name>ATP</name>
        <dbReference type="ChEBI" id="CHEBI:30616"/>
    </ligand>
</feature>
<dbReference type="CDD" id="cd05966">
    <property type="entry name" value="ACS"/>
    <property type="match status" value="1"/>
</dbReference>
<feature type="binding site" evidence="6">
    <location>
        <position position="531"/>
    </location>
    <ligand>
        <name>CoA</name>
        <dbReference type="ChEBI" id="CHEBI:57287"/>
    </ligand>
</feature>
<evidence type="ECO:0000313" key="10">
    <source>
        <dbReference type="EMBL" id="GIH32602.1"/>
    </source>
</evidence>
<evidence type="ECO:0000259" key="7">
    <source>
        <dbReference type="Pfam" id="PF00501"/>
    </source>
</evidence>
<gene>
    <name evidence="10" type="primary">acsA_2</name>
    <name evidence="6" type="synonym">acsA</name>
    <name evidence="10" type="ORF">Mam01_27660</name>
</gene>
<dbReference type="PANTHER" id="PTHR24095">
    <property type="entry name" value="ACETYL-COENZYME A SYNTHETASE"/>
    <property type="match status" value="1"/>
</dbReference>